<name>A0A1E5L340_9FIRM</name>
<dbReference type="SMART" id="SM00646">
    <property type="entry name" value="Ami_3"/>
    <property type="match status" value="1"/>
</dbReference>
<evidence type="ECO:0000256" key="1">
    <source>
        <dbReference type="ARBA" id="ARBA00022801"/>
    </source>
</evidence>
<dbReference type="InterPro" id="IPR003646">
    <property type="entry name" value="SH3-like_bac-type"/>
</dbReference>
<evidence type="ECO:0000256" key="2">
    <source>
        <dbReference type="ARBA" id="ARBA00023316"/>
    </source>
</evidence>
<gene>
    <name evidence="5" type="ORF">BHU72_09805</name>
</gene>
<dbReference type="GO" id="GO:0071555">
    <property type="term" value="P:cell wall organization"/>
    <property type="evidence" value="ECO:0007669"/>
    <property type="project" value="UniProtKB-KW"/>
</dbReference>
<dbReference type="STRING" id="1390249.BHU72_09805"/>
<evidence type="ECO:0000313" key="6">
    <source>
        <dbReference type="Proteomes" id="UP000095255"/>
    </source>
</evidence>
<keyword evidence="2" id="KW-0961">Cell wall biogenesis/degradation</keyword>
<feature type="domain" description="SH3b" evidence="4">
    <location>
        <begin position="80"/>
        <end position="144"/>
    </location>
</feature>
<dbReference type="GO" id="GO:0009253">
    <property type="term" value="P:peptidoglycan catabolic process"/>
    <property type="evidence" value="ECO:0007669"/>
    <property type="project" value="InterPro"/>
</dbReference>
<dbReference type="Pfam" id="PF01520">
    <property type="entry name" value="Amidase_3"/>
    <property type="match status" value="1"/>
</dbReference>
<dbReference type="GO" id="GO:0030288">
    <property type="term" value="C:outer membrane-bounded periplasmic space"/>
    <property type="evidence" value="ECO:0007669"/>
    <property type="project" value="TreeGrafter"/>
</dbReference>
<protein>
    <recommendedName>
        <fullName evidence="4">SH3b domain-containing protein</fullName>
    </recommendedName>
</protein>
<dbReference type="SMART" id="SM00287">
    <property type="entry name" value="SH3b"/>
    <property type="match status" value="1"/>
</dbReference>
<keyword evidence="6" id="KW-1185">Reference proteome</keyword>
<organism evidence="5 6">
    <name type="scientific">Desulfuribacillus stibiiarsenatis</name>
    <dbReference type="NCBI Taxonomy" id="1390249"/>
    <lineage>
        <taxon>Bacteria</taxon>
        <taxon>Bacillati</taxon>
        <taxon>Bacillota</taxon>
        <taxon>Desulfuribacillia</taxon>
        <taxon>Desulfuribacillales</taxon>
        <taxon>Desulfuribacillaceae</taxon>
        <taxon>Desulfuribacillus</taxon>
    </lineage>
</organism>
<dbReference type="CDD" id="cd02696">
    <property type="entry name" value="MurNAc-LAA"/>
    <property type="match status" value="1"/>
</dbReference>
<dbReference type="EMBL" id="MJAT01000038">
    <property type="protein sequence ID" value="OEH84491.1"/>
    <property type="molecule type" value="Genomic_DNA"/>
</dbReference>
<evidence type="ECO:0000313" key="5">
    <source>
        <dbReference type="EMBL" id="OEH84491.1"/>
    </source>
</evidence>
<dbReference type="PROSITE" id="PS51781">
    <property type="entry name" value="SH3B"/>
    <property type="match status" value="1"/>
</dbReference>
<dbReference type="AlphaFoldDB" id="A0A1E5L340"/>
<dbReference type="Gene3D" id="2.30.30.40">
    <property type="entry name" value="SH3 Domains"/>
    <property type="match status" value="1"/>
</dbReference>
<dbReference type="Proteomes" id="UP000095255">
    <property type="component" value="Unassembled WGS sequence"/>
</dbReference>
<keyword evidence="1" id="KW-0378">Hydrolase</keyword>
<dbReference type="InterPro" id="IPR050695">
    <property type="entry name" value="N-acetylmuramoyl_amidase_3"/>
</dbReference>
<evidence type="ECO:0000259" key="4">
    <source>
        <dbReference type="PROSITE" id="PS51781"/>
    </source>
</evidence>
<dbReference type="RefSeq" id="WP_069703204.1">
    <property type="nucleotide sequence ID" value="NZ_MJAT01000038.1"/>
</dbReference>
<dbReference type="Pfam" id="PF08239">
    <property type="entry name" value="SH3_3"/>
    <property type="match status" value="1"/>
</dbReference>
<reference evidence="5 6" key="1">
    <citation type="submission" date="2016-09" db="EMBL/GenBank/DDBJ databases">
        <title>Desulfuribacillus arsenicus sp. nov., an obligately anaerobic, dissimilatory arsenic- and antimonate-reducing bacterium isolated from anoxic sediments.</title>
        <authorList>
            <person name="Abin C.A."/>
            <person name="Hollibaugh J.T."/>
        </authorList>
    </citation>
    <scope>NUCLEOTIDE SEQUENCE [LARGE SCALE GENOMIC DNA]</scope>
    <source>
        <strain evidence="5 6">MLFW-2</strain>
    </source>
</reference>
<dbReference type="PANTHER" id="PTHR30404:SF0">
    <property type="entry name" value="N-ACETYLMURAMOYL-L-ALANINE AMIDASE AMIC"/>
    <property type="match status" value="1"/>
</dbReference>
<comment type="caution">
    <text evidence="5">The sequence shown here is derived from an EMBL/GenBank/DDBJ whole genome shotgun (WGS) entry which is preliminary data.</text>
</comment>
<accession>A0A1E5L340</accession>
<proteinExistence type="predicted"/>
<dbReference type="Gene3D" id="3.40.630.40">
    <property type="entry name" value="Zn-dependent exopeptidases"/>
    <property type="match status" value="1"/>
</dbReference>
<keyword evidence="3" id="KW-0472">Membrane</keyword>
<dbReference type="PANTHER" id="PTHR30404">
    <property type="entry name" value="N-ACETYLMURAMOYL-L-ALANINE AMIDASE"/>
    <property type="match status" value="1"/>
</dbReference>
<sequence>MKRNFIYMLIGSVIIASIVFLLIHTFIDAEQIHDNQQLQPDKHIYSNDANEVSYQATTLVYKHIFDNYNPKLQYELPTINKYGIITAKTVNLRSTPSTTWGVKILHTLSKDEEVIILAENSRWFQVSYNGIKGWILKEYLNTRVELTTKETNGLPIRLLFKDRNTLSISLPSTNHLALHNHKDGKFTISGFPPLSKSSFDVDHRSVPVFSVSDGTIDIYTTGWTHAELRKDAESEYTLYFTPVVLDTFVTQKNNRDIINIVTSGDPAYSFITEDKSVDIAFDETVNNQIPVKHIPKGLYLDSIQISPRLIQIKSHQVTTWKVYPDRNSITIDLSATGIKGKRIVIDPGHGGSEPGTYGRVLGILEKDFNLSVSMRLKQHLEREGAIVHLTRSTDNTLYNGDNYETFLDLMERIHFTNSVDADLFVSVHADNFPADLSLNGTASFYYDEAPHSFQNQKLASLLSAKVAEAIETKWLGNQPQSFVVIRYNRYPSVLMELGFLSNKNDEAKLIDPIYQDKMSQAMTEAIIEYFTTP</sequence>
<evidence type="ECO:0000256" key="3">
    <source>
        <dbReference type="SAM" id="Phobius"/>
    </source>
</evidence>
<dbReference type="GO" id="GO:0008745">
    <property type="term" value="F:N-acetylmuramoyl-L-alanine amidase activity"/>
    <property type="evidence" value="ECO:0007669"/>
    <property type="project" value="InterPro"/>
</dbReference>
<dbReference type="InterPro" id="IPR002508">
    <property type="entry name" value="MurNAc-LAA_cat"/>
</dbReference>
<keyword evidence="3" id="KW-0812">Transmembrane</keyword>
<feature type="transmembrane region" description="Helical" evidence="3">
    <location>
        <begin position="7"/>
        <end position="27"/>
    </location>
</feature>
<dbReference type="SUPFAM" id="SSF53187">
    <property type="entry name" value="Zn-dependent exopeptidases"/>
    <property type="match status" value="1"/>
</dbReference>
<dbReference type="OrthoDB" id="9806267at2"/>
<keyword evidence="3" id="KW-1133">Transmembrane helix</keyword>